<proteinExistence type="predicted"/>
<dbReference type="Pfam" id="PF06221">
    <property type="entry name" value="zf-C2HC5"/>
    <property type="match status" value="1"/>
</dbReference>
<feature type="domain" description="TRIP4/RQT4 C2HC5-type zinc finger" evidence="1">
    <location>
        <begin position="144"/>
        <end position="180"/>
    </location>
</feature>
<protein>
    <recommendedName>
        <fullName evidence="1">TRIP4/RQT4 C2HC5-type zinc finger domain-containing protein</fullName>
    </recommendedName>
</protein>
<gene>
    <name evidence="2" type="ORF">PPROV_000952400</name>
</gene>
<dbReference type="GO" id="GO:0008270">
    <property type="term" value="F:zinc ion binding"/>
    <property type="evidence" value="ECO:0007669"/>
    <property type="project" value="InterPro"/>
</dbReference>
<comment type="caution">
    <text evidence="2">The sequence shown here is derived from an EMBL/GenBank/DDBJ whole genome shotgun (WGS) entry which is preliminary data.</text>
</comment>
<dbReference type="Proteomes" id="UP000660262">
    <property type="component" value="Unassembled WGS sequence"/>
</dbReference>
<dbReference type="PANTHER" id="PTHR12963:SF4">
    <property type="entry name" value="ACTIVATING SIGNAL COINTEGRATOR 1"/>
    <property type="match status" value="1"/>
</dbReference>
<dbReference type="InterPro" id="IPR039128">
    <property type="entry name" value="TRIP4-like"/>
</dbReference>
<dbReference type="GO" id="GO:0072344">
    <property type="term" value="P:rescue of stalled ribosome"/>
    <property type="evidence" value="ECO:0007669"/>
    <property type="project" value="InterPro"/>
</dbReference>
<dbReference type="GO" id="GO:0180022">
    <property type="term" value="C:RQC-trigger complex"/>
    <property type="evidence" value="ECO:0007669"/>
    <property type="project" value="InterPro"/>
</dbReference>
<dbReference type="OrthoDB" id="6614653at2759"/>
<evidence type="ECO:0000313" key="3">
    <source>
        <dbReference type="Proteomes" id="UP000660262"/>
    </source>
</evidence>
<dbReference type="GO" id="GO:0005634">
    <property type="term" value="C:nucleus"/>
    <property type="evidence" value="ECO:0007669"/>
    <property type="project" value="InterPro"/>
</dbReference>
<dbReference type="GO" id="GO:0045893">
    <property type="term" value="P:positive regulation of DNA-templated transcription"/>
    <property type="evidence" value="ECO:0007669"/>
    <property type="project" value="TreeGrafter"/>
</dbReference>
<dbReference type="PANTHER" id="PTHR12963">
    <property type="entry name" value="THYROID RECEPTOR INTERACTING PROTEIN RELATED"/>
    <property type="match status" value="1"/>
</dbReference>
<keyword evidence="3" id="KW-1185">Reference proteome</keyword>
<organism evidence="2 3">
    <name type="scientific">Pycnococcus provasolii</name>
    <dbReference type="NCBI Taxonomy" id="41880"/>
    <lineage>
        <taxon>Eukaryota</taxon>
        <taxon>Viridiplantae</taxon>
        <taxon>Chlorophyta</taxon>
        <taxon>Pseudoscourfieldiophyceae</taxon>
        <taxon>Pseudoscourfieldiales</taxon>
        <taxon>Pycnococcaceae</taxon>
        <taxon>Pycnococcus</taxon>
    </lineage>
</organism>
<sequence>MAPATGAMPVAVARIQEVARCALKHDDTVEDFVVEAIATALAATNSKEERASIITSFLPTPTSQTLLPAIHALFGDEVNQDESFLPSTSLSGVGGNDAAAMQASLGTINRPVKKSKPKKKHSSIEKSEKLTLDELNSRPVAGRKLCNCQAQTHKLIGNCISCGRVVCEQEGKGPCLFCGALWGAKHDAPNASARFEDAESADAKALAFKDRLVGYDRESAARTKVLDDQSDWFSTSAFLGAEDSAWTTPEERAAAADRRRLIEAAEEEMREKKMELCIDVAGGAAFVKQDTSAMEKLTKTLRDQAAPEAFAMASSGVR</sequence>
<name>A0A830HVI8_9CHLO</name>
<reference evidence="2" key="1">
    <citation type="submission" date="2020-10" db="EMBL/GenBank/DDBJ databases">
        <title>Unveiling of a novel bifunctional photoreceptor, Dualchrome1, isolated from a cosmopolitan green alga.</title>
        <authorList>
            <person name="Suzuki S."/>
            <person name="Kawachi M."/>
        </authorList>
    </citation>
    <scope>NUCLEOTIDE SEQUENCE</scope>
    <source>
        <strain evidence="2">NIES 2893</strain>
    </source>
</reference>
<dbReference type="AlphaFoldDB" id="A0A830HVI8"/>
<evidence type="ECO:0000259" key="1">
    <source>
        <dbReference type="Pfam" id="PF06221"/>
    </source>
</evidence>
<evidence type="ECO:0000313" key="2">
    <source>
        <dbReference type="EMBL" id="GHP10793.1"/>
    </source>
</evidence>
<dbReference type="EMBL" id="BNJQ01000031">
    <property type="protein sequence ID" value="GHP10793.1"/>
    <property type="molecule type" value="Genomic_DNA"/>
</dbReference>
<accession>A0A830HVI8</accession>
<dbReference type="InterPro" id="IPR009349">
    <property type="entry name" value="TRIP4/RQT4_C2HC5_Znf"/>
</dbReference>